<dbReference type="PIRSF" id="PIRSF000332">
    <property type="entry name" value="FMO"/>
    <property type="match status" value="1"/>
</dbReference>
<dbReference type="GO" id="GO:0050661">
    <property type="term" value="F:NADP binding"/>
    <property type="evidence" value="ECO:0007669"/>
    <property type="project" value="InterPro"/>
</dbReference>
<comment type="catalytic activity">
    <reaction evidence="7">
        <text>3-bromo-4-hydroxybenzoate + bromide + NADPH + O2 + 3 H(+) = 2,4-dibromophenol + CO2 + NADP(+) + 2 H2O</text>
        <dbReference type="Rhea" id="RHEA:56356"/>
        <dbReference type="ChEBI" id="CHEBI:15377"/>
        <dbReference type="ChEBI" id="CHEBI:15378"/>
        <dbReference type="ChEBI" id="CHEBI:15379"/>
        <dbReference type="ChEBI" id="CHEBI:15858"/>
        <dbReference type="ChEBI" id="CHEBI:16526"/>
        <dbReference type="ChEBI" id="CHEBI:34238"/>
        <dbReference type="ChEBI" id="CHEBI:57783"/>
        <dbReference type="ChEBI" id="CHEBI:58349"/>
        <dbReference type="ChEBI" id="CHEBI:140203"/>
    </reaction>
    <physiologicalReaction direction="left-to-right" evidence="7">
        <dbReference type="Rhea" id="RHEA:56357"/>
    </physiologicalReaction>
</comment>
<comment type="similarity">
    <text evidence="2">Belongs to the FMO family.</text>
</comment>
<comment type="catalytic activity">
    <reaction evidence="12">
        <text>2 bromide + 4-hydroxybenzoate + 2 NADPH + 2 O2 + 5 H(+) = 2,4-dibromophenol + CO2 + 2 NADP(+) + 4 H2O</text>
        <dbReference type="Rhea" id="RHEA:56348"/>
        <dbReference type="ChEBI" id="CHEBI:15377"/>
        <dbReference type="ChEBI" id="CHEBI:15378"/>
        <dbReference type="ChEBI" id="CHEBI:15379"/>
        <dbReference type="ChEBI" id="CHEBI:15858"/>
        <dbReference type="ChEBI" id="CHEBI:16526"/>
        <dbReference type="ChEBI" id="CHEBI:17879"/>
        <dbReference type="ChEBI" id="CHEBI:34238"/>
        <dbReference type="ChEBI" id="CHEBI:57783"/>
        <dbReference type="ChEBI" id="CHEBI:58349"/>
        <dbReference type="EC" id="1.14.19.55"/>
    </reaction>
    <physiologicalReaction direction="left-to-right" evidence="12">
        <dbReference type="Rhea" id="RHEA:56349"/>
    </physiologicalReaction>
</comment>
<evidence type="ECO:0000256" key="12">
    <source>
        <dbReference type="ARBA" id="ARBA00052260"/>
    </source>
</evidence>
<comment type="catalytic activity">
    <reaction evidence="9">
        <text>bromide + 4-hydroxybenzoate + NADPH + O2 + 2 H(+) = 3-bromo-4-hydroxybenzoate + NADP(+) + 2 H2O</text>
        <dbReference type="Rhea" id="RHEA:56352"/>
        <dbReference type="ChEBI" id="CHEBI:15377"/>
        <dbReference type="ChEBI" id="CHEBI:15378"/>
        <dbReference type="ChEBI" id="CHEBI:15379"/>
        <dbReference type="ChEBI" id="CHEBI:15858"/>
        <dbReference type="ChEBI" id="CHEBI:17879"/>
        <dbReference type="ChEBI" id="CHEBI:57783"/>
        <dbReference type="ChEBI" id="CHEBI:58349"/>
        <dbReference type="ChEBI" id="CHEBI:140203"/>
    </reaction>
    <physiologicalReaction direction="left-to-right" evidence="9">
        <dbReference type="Rhea" id="RHEA:56353"/>
    </physiologicalReaction>
</comment>
<evidence type="ECO:0000256" key="2">
    <source>
        <dbReference type="ARBA" id="ARBA00009183"/>
    </source>
</evidence>
<evidence type="ECO:0000313" key="15">
    <source>
        <dbReference type="EMBL" id="GBF50361.1"/>
    </source>
</evidence>
<comment type="caution">
    <text evidence="15">The sequence shown here is derived from an EMBL/GenBank/DDBJ whole genome shotgun (WGS) entry which is preliminary data.</text>
</comment>
<evidence type="ECO:0000256" key="3">
    <source>
        <dbReference type="ARBA" id="ARBA00022630"/>
    </source>
</evidence>
<keyword evidence="5" id="KW-0521">NADP</keyword>
<dbReference type="PRINTS" id="PR00370">
    <property type="entry name" value="FMOXYGENASE"/>
</dbReference>
<proteinExistence type="inferred from homology"/>
<accession>A0A2P2E0G3</accession>
<evidence type="ECO:0000256" key="11">
    <source>
        <dbReference type="ARBA" id="ARBA00052183"/>
    </source>
</evidence>
<dbReference type="GO" id="GO:0050660">
    <property type="term" value="F:flavin adenine dinucleotide binding"/>
    <property type="evidence" value="ECO:0007669"/>
    <property type="project" value="InterPro"/>
</dbReference>
<reference evidence="15 16" key="1">
    <citation type="submission" date="2018-02" db="EMBL/GenBank/DDBJ databases">
        <title>Novel Leptospira species isolated from soil and water in Japan.</title>
        <authorList>
            <person name="Nakao R."/>
            <person name="Masuzawa T."/>
        </authorList>
    </citation>
    <scope>NUCLEOTIDE SEQUENCE [LARGE SCALE GENOMIC DNA]</scope>
    <source>
        <strain evidence="15 16">YH101</strain>
    </source>
</reference>
<evidence type="ECO:0000256" key="14">
    <source>
        <dbReference type="ARBA" id="ARBA00069832"/>
    </source>
</evidence>
<organism evidence="15 16">
    <name type="scientific">Leptospira ryugenii</name>
    <dbReference type="NCBI Taxonomy" id="1917863"/>
    <lineage>
        <taxon>Bacteria</taxon>
        <taxon>Pseudomonadati</taxon>
        <taxon>Spirochaetota</taxon>
        <taxon>Spirochaetia</taxon>
        <taxon>Leptospirales</taxon>
        <taxon>Leptospiraceae</taxon>
        <taxon>Leptospira</taxon>
    </lineage>
</organism>
<evidence type="ECO:0000313" key="16">
    <source>
        <dbReference type="Proteomes" id="UP000245133"/>
    </source>
</evidence>
<keyword evidence="6" id="KW-0560">Oxidoreductase</keyword>
<evidence type="ECO:0000256" key="4">
    <source>
        <dbReference type="ARBA" id="ARBA00022827"/>
    </source>
</evidence>
<dbReference type="Pfam" id="PF00743">
    <property type="entry name" value="FMO-like"/>
    <property type="match status" value="1"/>
</dbReference>
<dbReference type="InterPro" id="IPR000960">
    <property type="entry name" value="Flavin_mOase"/>
</dbReference>
<keyword evidence="16" id="KW-1185">Reference proteome</keyword>
<keyword evidence="15" id="KW-0503">Monooxygenase</keyword>
<dbReference type="Proteomes" id="UP000245133">
    <property type="component" value="Unassembled WGS sequence"/>
</dbReference>
<keyword evidence="3" id="KW-0285">Flavoprotein</keyword>
<dbReference type="InterPro" id="IPR050346">
    <property type="entry name" value="FMO-like"/>
</dbReference>
<comment type="cofactor">
    <cofactor evidence="1">
        <name>FAD</name>
        <dbReference type="ChEBI" id="CHEBI:57692"/>
    </cofactor>
</comment>
<dbReference type="InterPro" id="IPR036188">
    <property type="entry name" value="FAD/NAD-bd_sf"/>
</dbReference>
<comment type="catalytic activity">
    <reaction evidence="11">
        <text>3,4-dihydroxybenzoate + 2 bromide + 2 NADPH + 2 O2 + 5 H(+) = 3,5-dibromobenzene-1,2-diol + CO2 + 2 NADP(+) + 4 H2O</text>
        <dbReference type="Rhea" id="RHEA:56368"/>
        <dbReference type="ChEBI" id="CHEBI:15377"/>
        <dbReference type="ChEBI" id="CHEBI:15378"/>
        <dbReference type="ChEBI" id="CHEBI:15379"/>
        <dbReference type="ChEBI" id="CHEBI:15858"/>
        <dbReference type="ChEBI" id="CHEBI:16526"/>
        <dbReference type="ChEBI" id="CHEBI:36241"/>
        <dbReference type="ChEBI" id="CHEBI:57783"/>
        <dbReference type="ChEBI" id="CHEBI:58349"/>
        <dbReference type="ChEBI" id="CHEBI:140214"/>
        <dbReference type="EC" id="1.14.19.55"/>
    </reaction>
    <physiologicalReaction direction="left-to-right" evidence="11">
        <dbReference type="Rhea" id="RHEA:56369"/>
    </physiologicalReaction>
</comment>
<dbReference type="InterPro" id="IPR020946">
    <property type="entry name" value="Flavin_mOase-like"/>
</dbReference>
<gene>
    <name evidence="15" type="ORF">LPTSP4_18860</name>
</gene>
<dbReference type="AlphaFoldDB" id="A0A2P2E0G3"/>
<comment type="catalytic activity">
    <reaction evidence="8">
        <text>3-bromo-4,5-dihydroxybenzoate + bromide + NADPH + O2 + 3 H(+) = 3,5-dibromobenzene-1,2-diol + CO2 + NADP(+) + 2 H2O</text>
        <dbReference type="Rhea" id="RHEA:56376"/>
        <dbReference type="ChEBI" id="CHEBI:15377"/>
        <dbReference type="ChEBI" id="CHEBI:15378"/>
        <dbReference type="ChEBI" id="CHEBI:15379"/>
        <dbReference type="ChEBI" id="CHEBI:15858"/>
        <dbReference type="ChEBI" id="CHEBI:16526"/>
        <dbReference type="ChEBI" id="CHEBI:57783"/>
        <dbReference type="ChEBI" id="CHEBI:58349"/>
        <dbReference type="ChEBI" id="CHEBI:140211"/>
        <dbReference type="ChEBI" id="CHEBI:140214"/>
    </reaction>
    <physiologicalReaction direction="left-to-right" evidence="8">
        <dbReference type="Rhea" id="RHEA:56377"/>
    </physiologicalReaction>
</comment>
<evidence type="ECO:0000256" key="10">
    <source>
        <dbReference type="ARBA" id="ARBA00051726"/>
    </source>
</evidence>
<evidence type="ECO:0000256" key="5">
    <source>
        <dbReference type="ARBA" id="ARBA00022857"/>
    </source>
</evidence>
<evidence type="ECO:0000256" key="7">
    <source>
        <dbReference type="ARBA" id="ARBA00050194"/>
    </source>
</evidence>
<evidence type="ECO:0000256" key="1">
    <source>
        <dbReference type="ARBA" id="ARBA00001974"/>
    </source>
</evidence>
<dbReference type="PANTHER" id="PTHR23023">
    <property type="entry name" value="DIMETHYLANILINE MONOOXYGENASE"/>
    <property type="match status" value="1"/>
</dbReference>
<evidence type="ECO:0000256" key="6">
    <source>
        <dbReference type="ARBA" id="ARBA00023002"/>
    </source>
</evidence>
<dbReference type="EC" id="1.14.19.55" evidence="13"/>
<evidence type="ECO:0000256" key="13">
    <source>
        <dbReference type="ARBA" id="ARBA00066870"/>
    </source>
</evidence>
<dbReference type="Gene3D" id="3.50.50.60">
    <property type="entry name" value="FAD/NAD(P)-binding domain"/>
    <property type="match status" value="1"/>
</dbReference>
<comment type="catalytic activity">
    <reaction evidence="10">
        <text>3,4-dihydroxybenzoate + bromide + NADPH + O2 + 2 H(+) = 3-bromo-4,5-dihydroxybenzoate + NADP(+) + 2 H2O</text>
        <dbReference type="Rhea" id="RHEA:56372"/>
        <dbReference type="ChEBI" id="CHEBI:15377"/>
        <dbReference type="ChEBI" id="CHEBI:15378"/>
        <dbReference type="ChEBI" id="CHEBI:15379"/>
        <dbReference type="ChEBI" id="CHEBI:15858"/>
        <dbReference type="ChEBI" id="CHEBI:36241"/>
        <dbReference type="ChEBI" id="CHEBI:57783"/>
        <dbReference type="ChEBI" id="CHEBI:58349"/>
        <dbReference type="ChEBI" id="CHEBI:140211"/>
    </reaction>
    <physiologicalReaction direction="left-to-right" evidence="10">
        <dbReference type="Rhea" id="RHEA:56373"/>
    </physiologicalReaction>
</comment>
<evidence type="ECO:0000256" key="8">
    <source>
        <dbReference type="ARBA" id="ARBA00050583"/>
    </source>
</evidence>
<dbReference type="SUPFAM" id="SSF51905">
    <property type="entry name" value="FAD/NAD(P)-binding domain"/>
    <property type="match status" value="2"/>
</dbReference>
<protein>
    <recommendedName>
        <fullName evidence="14">4-hydroxybenzoate brominase (decarboxylating)</fullName>
        <ecNumber evidence="13">1.14.19.55</ecNumber>
    </recommendedName>
</protein>
<dbReference type="GO" id="GO:0004499">
    <property type="term" value="F:N,N-dimethylaniline monooxygenase activity"/>
    <property type="evidence" value="ECO:0007669"/>
    <property type="project" value="InterPro"/>
</dbReference>
<dbReference type="FunFam" id="3.50.50.60:FF:000023">
    <property type="entry name" value="Dimethylaniline monooxygenase [N-oxide-forming]"/>
    <property type="match status" value="1"/>
</dbReference>
<name>A0A2P2E0G3_9LEPT</name>
<sequence>MIAKVKNMINAHILGVEKMGTAKYCIVGGGPAGLSMARSLKARGIPFDVIERHKDVGGIWDMENPGSPMYASAHFISSKYLSNYADFPMPEEYPDYPSNQQILAYHRSFAKEFGLYEHIQFQTAVKSITQSGEKWEVTLSTGEKRIYEGVICASGITWSPNRPKLEGEENFKGKIIHSVSYKDSESFKDKRVLVVGAGNSGCDIACDAAFASQKAFISVRRGYHFIPKHILGQPADVFGDGAHWIPNWFSQLILGFVLRILVGDLRKVGLPKPDHKLFETHPIINDQLIHYLRHGDIIAKPDIQKLEENEVVFKDGTREKIDLIVLATGYHWAIPYMDTKYFEWKNGRPELYLTLFNRKYKNLFALGYMETDGGAYKMFDEMANLIASYIDAKRKQDPSSQKFDQLIEKDFPLLNGGIKYLNTGRHSVYVNQVAYKQYRSKVQKKMGWPEIKSGQFQRSKIGSV</sequence>
<dbReference type="FunFam" id="3.50.50.60:FF:000042">
    <property type="entry name" value="Dimethylaniline monooxygenase [N-oxide-forming]"/>
    <property type="match status" value="1"/>
</dbReference>
<dbReference type="EMBL" id="BFBB01000004">
    <property type="protein sequence ID" value="GBF50361.1"/>
    <property type="molecule type" value="Genomic_DNA"/>
</dbReference>
<evidence type="ECO:0000256" key="9">
    <source>
        <dbReference type="ARBA" id="ARBA00051354"/>
    </source>
</evidence>
<keyword evidence="4" id="KW-0274">FAD</keyword>